<feature type="domain" description="Methyltransferase type 11" evidence="2">
    <location>
        <begin position="73"/>
        <end position="168"/>
    </location>
</feature>
<dbReference type="RefSeq" id="WP_157708129.1">
    <property type="nucleotide sequence ID" value="NZ_CP034348.1"/>
</dbReference>
<dbReference type="Proteomes" id="UP000428330">
    <property type="component" value="Chromosome"/>
</dbReference>
<evidence type="ECO:0000259" key="2">
    <source>
        <dbReference type="Pfam" id="PF08241"/>
    </source>
</evidence>
<gene>
    <name evidence="3" type="ORF">EI983_14700</name>
</gene>
<protein>
    <submittedName>
        <fullName evidence="3">Methyltransferase domain-containing protein</fullName>
    </submittedName>
</protein>
<dbReference type="EMBL" id="CP034348">
    <property type="protein sequence ID" value="QGX99447.1"/>
    <property type="molecule type" value="Genomic_DNA"/>
</dbReference>
<dbReference type="InterPro" id="IPR050447">
    <property type="entry name" value="Erg6_SMT_methyltransf"/>
</dbReference>
<dbReference type="KEGG" id="rom:EI983_14700"/>
<dbReference type="OrthoDB" id="9765084at2"/>
<dbReference type="CDD" id="cd02440">
    <property type="entry name" value="AdoMet_MTases"/>
    <property type="match status" value="1"/>
</dbReference>
<keyword evidence="4" id="KW-1185">Reference proteome</keyword>
<dbReference type="InterPro" id="IPR029063">
    <property type="entry name" value="SAM-dependent_MTases_sf"/>
</dbReference>
<evidence type="ECO:0000313" key="4">
    <source>
        <dbReference type="Proteomes" id="UP000428330"/>
    </source>
</evidence>
<dbReference type="Pfam" id="PF08241">
    <property type="entry name" value="Methyltransf_11"/>
    <property type="match status" value="1"/>
</dbReference>
<sequence length="277" mass="29640">MVDHSDIASDIARHYSPGGLYERILNALAENGIAEAELEPAHLRAVEEFHIGGGPATEHLLDPLGIGPDTRVLDIGCGIGGAVRHMARTYGAQITGMDLTPDYVETAGLITDRFGIAARFTVGSALDLPFDADSFDLATLLHVGMNIPDKPRLFAETARVLTPGGTFAVYDVMLTGAHPDFPLPWSTDPETSFLASPEAYLAAAEASGFTLQHREERGEVARTFFQQMKARIAAEGPPIVGPPLMMGDTAPQKVDNMTRAVMAGDITPVEMVFRAPD</sequence>
<dbReference type="PANTHER" id="PTHR44068">
    <property type="entry name" value="ZGC:194242"/>
    <property type="match status" value="1"/>
</dbReference>
<dbReference type="InterPro" id="IPR013216">
    <property type="entry name" value="Methyltransf_11"/>
</dbReference>
<dbReference type="SUPFAM" id="SSF53335">
    <property type="entry name" value="S-adenosyl-L-methionine-dependent methyltransferases"/>
    <property type="match status" value="1"/>
</dbReference>
<evidence type="ECO:0000313" key="3">
    <source>
        <dbReference type="EMBL" id="QGX99447.1"/>
    </source>
</evidence>
<dbReference type="GO" id="GO:0032259">
    <property type="term" value="P:methylation"/>
    <property type="evidence" value="ECO:0007669"/>
    <property type="project" value="UniProtKB-KW"/>
</dbReference>
<dbReference type="PANTHER" id="PTHR44068:SF11">
    <property type="entry name" value="GERANYL DIPHOSPHATE 2-C-METHYLTRANSFERASE"/>
    <property type="match status" value="1"/>
</dbReference>
<proteinExistence type="predicted"/>
<reference evidence="4" key="1">
    <citation type="submission" date="2018-12" db="EMBL/GenBank/DDBJ databases">
        <title>Complete genome sequence of Roseovarius sp. MME-070.</title>
        <authorList>
            <person name="Nam Y.-D."/>
            <person name="Kang J."/>
            <person name="Chung W.-H."/>
            <person name="Park Y.S."/>
        </authorList>
    </citation>
    <scope>NUCLEOTIDE SEQUENCE [LARGE SCALE GENOMIC DNA]</scope>
    <source>
        <strain evidence="4">MME-070</strain>
    </source>
</reference>
<organism evidence="3 4">
    <name type="scientific">Roseovarius faecimaris</name>
    <dbReference type="NCBI Taxonomy" id="2494550"/>
    <lineage>
        <taxon>Bacteria</taxon>
        <taxon>Pseudomonadati</taxon>
        <taxon>Pseudomonadota</taxon>
        <taxon>Alphaproteobacteria</taxon>
        <taxon>Rhodobacterales</taxon>
        <taxon>Roseobacteraceae</taxon>
        <taxon>Roseovarius</taxon>
    </lineage>
</organism>
<evidence type="ECO:0000256" key="1">
    <source>
        <dbReference type="ARBA" id="ARBA00022679"/>
    </source>
</evidence>
<dbReference type="AlphaFoldDB" id="A0A6I6IVA7"/>
<accession>A0A6I6IVA7</accession>
<name>A0A6I6IVA7_9RHOB</name>
<dbReference type="Gene3D" id="3.40.50.150">
    <property type="entry name" value="Vaccinia Virus protein VP39"/>
    <property type="match status" value="1"/>
</dbReference>
<keyword evidence="1 3" id="KW-0808">Transferase</keyword>
<dbReference type="GO" id="GO:0008757">
    <property type="term" value="F:S-adenosylmethionine-dependent methyltransferase activity"/>
    <property type="evidence" value="ECO:0007669"/>
    <property type="project" value="InterPro"/>
</dbReference>
<keyword evidence="3" id="KW-0489">Methyltransferase</keyword>